<gene>
    <name evidence="2" type="ORF">Pmani_005742</name>
</gene>
<name>A0AAE1UML7_9EUCA</name>
<protein>
    <submittedName>
        <fullName evidence="2">Uncharacterized protein</fullName>
    </submittedName>
</protein>
<comment type="caution">
    <text evidence="2">The sequence shown here is derived from an EMBL/GenBank/DDBJ whole genome shotgun (WGS) entry which is preliminary data.</text>
</comment>
<proteinExistence type="predicted"/>
<dbReference type="EMBL" id="JAWZYT010000429">
    <property type="protein sequence ID" value="KAK4323584.1"/>
    <property type="molecule type" value="Genomic_DNA"/>
</dbReference>
<feature type="region of interest" description="Disordered" evidence="1">
    <location>
        <begin position="1"/>
        <end position="27"/>
    </location>
</feature>
<dbReference type="AlphaFoldDB" id="A0AAE1UML7"/>
<dbReference type="Proteomes" id="UP001292094">
    <property type="component" value="Unassembled WGS sequence"/>
</dbReference>
<evidence type="ECO:0000313" key="2">
    <source>
        <dbReference type="EMBL" id="KAK4323584.1"/>
    </source>
</evidence>
<evidence type="ECO:0000256" key="1">
    <source>
        <dbReference type="SAM" id="MobiDB-lite"/>
    </source>
</evidence>
<reference evidence="2" key="1">
    <citation type="submission" date="2023-11" db="EMBL/GenBank/DDBJ databases">
        <title>Genome assemblies of two species of porcelain crab, Petrolisthes cinctipes and Petrolisthes manimaculis (Anomura: Porcellanidae).</title>
        <authorList>
            <person name="Angst P."/>
        </authorList>
    </citation>
    <scope>NUCLEOTIDE SEQUENCE</scope>
    <source>
        <strain evidence="2">PB745_02</strain>
        <tissue evidence="2">Gill</tissue>
    </source>
</reference>
<sequence length="97" mass="10538">MGSQTRTDKDRQEEQEGPGFINDKGEVATINLHYGQTDSHRTGPITSTTGRVERGRDVGTLLEVFRRQVRVGGGGQAGMDGIFTSCGRLRRHNAGGH</sequence>
<evidence type="ECO:0000313" key="3">
    <source>
        <dbReference type="Proteomes" id="UP001292094"/>
    </source>
</evidence>
<accession>A0AAE1UML7</accession>
<organism evidence="2 3">
    <name type="scientific">Petrolisthes manimaculis</name>
    <dbReference type="NCBI Taxonomy" id="1843537"/>
    <lineage>
        <taxon>Eukaryota</taxon>
        <taxon>Metazoa</taxon>
        <taxon>Ecdysozoa</taxon>
        <taxon>Arthropoda</taxon>
        <taxon>Crustacea</taxon>
        <taxon>Multicrustacea</taxon>
        <taxon>Malacostraca</taxon>
        <taxon>Eumalacostraca</taxon>
        <taxon>Eucarida</taxon>
        <taxon>Decapoda</taxon>
        <taxon>Pleocyemata</taxon>
        <taxon>Anomura</taxon>
        <taxon>Galatheoidea</taxon>
        <taxon>Porcellanidae</taxon>
        <taxon>Petrolisthes</taxon>
    </lineage>
</organism>
<keyword evidence="3" id="KW-1185">Reference proteome</keyword>
<feature type="compositionally biased region" description="Basic and acidic residues" evidence="1">
    <location>
        <begin position="1"/>
        <end position="14"/>
    </location>
</feature>